<dbReference type="Pfam" id="PF03564">
    <property type="entry name" value="DUF1759"/>
    <property type="match status" value="1"/>
</dbReference>
<organism evidence="3 4">
    <name type="scientific">Daphnia magna</name>
    <dbReference type="NCBI Taxonomy" id="35525"/>
    <lineage>
        <taxon>Eukaryota</taxon>
        <taxon>Metazoa</taxon>
        <taxon>Ecdysozoa</taxon>
        <taxon>Arthropoda</taxon>
        <taxon>Crustacea</taxon>
        <taxon>Branchiopoda</taxon>
        <taxon>Diplostraca</taxon>
        <taxon>Cladocera</taxon>
        <taxon>Anomopoda</taxon>
        <taxon>Daphniidae</taxon>
        <taxon>Daphnia</taxon>
    </lineage>
</organism>
<comment type="caution">
    <text evidence="3">The sequence shown here is derived from an EMBL/GenBank/DDBJ whole genome shotgun (WGS) entry which is preliminary data.</text>
</comment>
<gene>
    <name evidence="3" type="ORF">OUZ56_011525</name>
</gene>
<feature type="signal peptide" evidence="2">
    <location>
        <begin position="1"/>
        <end position="21"/>
    </location>
</feature>
<name>A0ABQ9Z0F3_9CRUS</name>
<dbReference type="InterPro" id="IPR005312">
    <property type="entry name" value="DUF1759"/>
</dbReference>
<keyword evidence="4" id="KW-1185">Reference proteome</keyword>
<sequence>MRQQAVLFVFFVVDSRNLSLAISCWPSIVKQLPHSPKEEHPSGQAKEEADPQRLSAGTISFPAYERPGACISDAQCNAFLKQLLTTEVRSYKAEYLDNPSTYYDALEELKMRYGKPQVVARSHLMALMNLPSIRDDD</sequence>
<feature type="region of interest" description="Disordered" evidence="1">
    <location>
        <begin position="33"/>
        <end position="53"/>
    </location>
</feature>
<dbReference type="EMBL" id="JAOYFB010000002">
    <property type="protein sequence ID" value="KAK4006372.1"/>
    <property type="molecule type" value="Genomic_DNA"/>
</dbReference>
<reference evidence="3 4" key="1">
    <citation type="journal article" date="2023" name="Nucleic Acids Res.">
        <title>The hologenome of Daphnia magna reveals possible DNA methylation and microbiome-mediated evolution of the host genome.</title>
        <authorList>
            <person name="Chaturvedi A."/>
            <person name="Li X."/>
            <person name="Dhandapani V."/>
            <person name="Marshall H."/>
            <person name="Kissane S."/>
            <person name="Cuenca-Cambronero M."/>
            <person name="Asole G."/>
            <person name="Calvet F."/>
            <person name="Ruiz-Romero M."/>
            <person name="Marangio P."/>
            <person name="Guigo R."/>
            <person name="Rago D."/>
            <person name="Mirbahai L."/>
            <person name="Eastwood N."/>
            <person name="Colbourne J.K."/>
            <person name="Zhou J."/>
            <person name="Mallon E."/>
            <person name="Orsini L."/>
        </authorList>
    </citation>
    <scope>NUCLEOTIDE SEQUENCE [LARGE SCALE GENOMIC DNA]</scope>
    <source>
        <strain evidence="3">LRV0_1</strain>
    </source>
</reference>
<evidence type="ECO:0000313" key="3">
    <source>
        <dbReference type="EMBL" id="KAK4006372.1"/>
    </source>
</evidence>
<feature type="compositionally biased region" description="Basic and acidic residues" evidence="1">
    <location>
        <begin position="35"/>
        <end position="51"/>
    </location>
</feature>
<protein>
    <submittedName>
        <fullName evidence="3">Uncharacterized protein</fullName>
    </submittedName>
</protein>
<dbReference type="Proteomes" id="UP001234178">
    <property type="component" value="Unassembled WGS sequence"/>
</dbReference>
<keyword evidence="2" id="KW-0732">Signal</keyword>
<accession>A0ABQ9Z0F3</accession>
<evidence type="ECO:0000256" key="2">
    <source>
        <dbReference type="SAM" id="SignalP"/>
    </source>
</evidence>
<evidence type="ECO:0000256" key="1">
    <source>
        <dbReference type="SAM" id="MobiDB-lite"/>
    </source>
</evidence>
<proteinExistence type="predicted"/>
<feature type="chain" id="PRO_5046538685" evidence="2">
    <location>
        <begin position="22"/>
        <end position="137"/>
    </location>
</feature>
<evidence type="ECO:0000313" key="4">
    <source>
        <dbReference type="Proteomes" id="UP001234178"/>
    </source>
</evidence>